<evidence type="ECO:0000256" key="1">
    <source>
        <dbReference type="SAM" id="Phobius"/>
    </source>
</evidence>
<evidence type="ECO:0000313" key="3">
    <source>
        <dbReference type="Proteomes" id="UP000198901"/>
    </source>
</evidence>
<keyword evidence="3" id="KW-1185">Reference proteome</keyword>
<dbReference type="Proteomes" id="UP000198901">
    <property type="component" value="Unassembled WGS sequence"/>
</dbReference>
<dbReference type="RefSeq" id="WP_262507488.1">
    <property type="nucleotide sequence ID" value="NZ_FNGS01000004.1"/>
</dbReference>
<sequence>MEDEQEGLPPFVRSWKQLYWLVAANLVALILLFAWFTNAFS</sequence>
<gene>
    <name evidence="2" type="ORF">SAMN04488090_2638</name>
</gene>
<reference evidence="2 3" key="1">
    <citation type="submission" date="2016-10" db="EMBL/GenBank/DDBJ databases">
        <authorList>
            <person name="de Groot N.N."/>
        </authorList>
    </citation>
    <scope>NUCLEOTIDE SEQUENCE [LARGE SCALE GENOMIC DNA]</scope>
    <source>
        <strain evidence="2 3">DSM 21668</strain>
    </source>
</reference>
<accession>A0A1G9QHD4</accession>
<keyword evidence="1" id="KW-0812">Transmembrane</keyword>
<dbReference type="STRING" id="563176.SAMN04488090_2638"/>
<dbReference type="AlphaFoldDB" id="A0A1G9QHD4"/>
<keyword evidence="1" id="KW-0472">Membrane</keyword>
<dbReference type="EMBL" id="FNGS01000004">
    <property type="protein sequence ID" value="SDM10448.1"/>
    <property type="molecule type" value="Genomic_DNA"/>
</dbReference>
<organism evidence="2 3">
    <name type="scientific">Siphonobacter aquaeclarae</name>
    <dbReference type="NCBI Taxonomy" id="563176"/>
    <lineage>
        <taxon>Bacteria</taxon>
        <taxon>Pseudomonadati</taxon>
        <taxon>Bacteroidota</taxon>
        <taxon>Cytophagia</taxon>
        <taxon>Cytophagales</taxon>
        <taxon>Cytophagaceae</taxon>
        <taxon>Siphonobacter</taxon>
    </lineage>
</organism>
<keyword evidence="1" id="KW-1133">Transmembrane helix</keyword>
<proteinExistence type="predicted"/>
<name>A0A1G9QHD4_9BACT</name>
<protein>
    <submittedName>
        <fullName evidence="2">Uncharacterized protein</fullName>
    </submittedName>
</protein>
<feature type="transmembrane region" description="Helical" evidence="1">
    <location>
        <begin position="18"/>
        <end position="36"/>
    </location>
</feature>
<evidence type="ECO:0000313" key="2">
    <source>
        <dbReference type="EMBL" id="SDM10448.1"/>
    </source>
</evidence>